<accession>A0A834CQS1</accession>
<evidence type="ECO:0000256" key="1">
    <source>
        <dbReference type="SAM" id="MobiDB-lite"/>
    </source>
</evidence>
<name>A0A834CQS1_ORYME</name>
<keyword evidence="2" id="KW-0472">Membrane</keyword>
<keyword evidence="2" id="KW-0812">Transmembrane</keyword>
<sequence>MRNTPPQCDFFYFHGSTLVAQRKGNGLKSCSAPMLFFFLLLTGGFSLTFGEGDNDGEFNFDCTNDFEQMFCHFNQENDCNHNLTLVLINSIVSSDSSCTFKQCDHNQCCCSVKMTFICGEIHNATVWRGSERVASKNISVVDSFVPKTPKIVNVTVNHGHVGVKWKTNLEGVRDELTAVVTYYKKEDPEKEVSISLKPSTVDKHQYFQISEADLSPGATYVVSVRSVWELNNRSSDSSAGWEFKTSSSPFAKLVVIIVIFSALAIFMSASACIIFSKFKTKWWDKYPELKLPGFPLIKERILVPSDPISLPVSVEPLSLDDGKQLPKLQFPGSEESDESSQDSSGISDCSSQPSYAETVQRDIKAIRHEALEQLFANFGTVDLLIDPITIPKRDVSRVSGSDCPCVVNVNDSSGSSGVINPTYFPGGTGSPDQFMPVHPRVLECDSSYHTSKSDTMTNTGPSCLFPGQQDIISPISIDMSYQCTTGSQKMLIIEDYSPLSPSSGTCTTPSYDPESRDNAEPESPEVPEGTATLASNLEILRNFLKGGNFFQPVQRQAEESNSETLKSLNPQTAGSGFFVPDLISKNQPELQMPFLWSPPQSGNTPVRIFTESGYKQL</sequence>
<dbReference type="InterPro" id="IPR003961">
    <property type="entry name" value="FN3_dom"/>
</dbReference>
<dbReference type="InterPro" id="IPR036116">
    <property type="entry name" value="FN3_sf"/>
</dbReference>
<gene>
    <name evidence="4" type="ORF">FQA47_006793</name>
</gene>
<feature type="transmembrane region" description="Helical" evidence="2">
    <location>
        <begin position="253"/>
        <end position="275"/>
    </location>
</feature>
<feature type="compositionally biased region" description="Low complexity" evidence="1">
    <location>
        <begin position="341"/>
        <end position="353"/>
    </location>
</feature>
<dbReference type="PROSITE" id="PS50853">
    <property type="entry name" value="FN3"/>
    <property type="match status" value="1"/>
</dbReference>
<dbReference type="InterPro" id="IPR013783">
    <property type="entry name" value="Ig-like_fold"/>
</dbReference>
<feature type="domain" description="Fibronectin type-III" evidence="3">
    <location>
        <begin position="145"/>
        <end position="248"/>
    </location>
</feature>
<proteinExistence type="predicted"/>
<evidence type="ECO:0000259" key="3">
    <source>
        <dbReference type="PROSITE" id="PS50853"/>
    </source>
</evidence>
<evidence type="ECO:0000256" key="2">
    <source>
        <dbReference type="SAM" id="Phobius"/>
    </source>
</evidence>
<reference evidence="4" key="1">
    <citation type="journal article" name="BMC Genomics">
        <title>Long-read sequencing and de novo genome assembly of marine medaka (Oryzias melastigma).</title>
        <authorList>
            <person name="Liang P."/>
            <person name="Saqib H.S.A."/>
            <person name="Ni X."/>
            <person name="Shen Y."/>
        </authorList>
    </citation>
    <scope>NUCLEOTIDE SEQUENCE</scope>
    <source>
        <strain evidence="4">Bigg-433</strain>
    </source>
</reference>
<evidence type="ECO:0000313" key="4">
    <source>
        <dbReference type="EMBL" id="KAF6731171.1"/>
    </source>
</evidence>
<keyword evidence="2" id="KW-1133">Transmembrane helix</keyword>
<feature type="region of interest" description="Disordered" evidence="1">
    <location>
        <begin position="328"/>
        <end position="353"/>
    </location>
</feature>
<dbReference type="Proteomes" id="UP000646548">
    <property type="component" value="Unassembled WGS sequence"/>
</dbReference>
<dbReference type="EMBL" id="WKFB01000218">
    <property type="protein sequence ID" value="KAF6731171.1"/>
    <property type="molecule type" value="Genomic_DNA"/>
</dbReference>
<dbReference type="Gene3D" id="2.60.40.10">
    <property type="entry name" value="Immunoglobulins"/>
    <property type="match status" value="1"/>
</dbReference>
<protein>
    <recommendedName>
        <fullName evidence="3">Fibronectin type-III domain-containing protein</fullName>
    </recommendedName>
</protein>
<organism evidence="4 5">
    <name type="scientific">Oryzias melastigma</name>
    <name type="common">Marine medaka</name>
    <dbReference type="NCBI Taxonomy" id="30732"/>
    <lineage>
        <taxon>Eukaryota</taxon>
        <taxon>Metazoa</taxon>
        <taxon>Chordata</taxon>
        <taxon>Craniata</taxon>
        <taxon>Vertebrata</taxon>
        <taxon>Euteleostomi</taxon>
        <taxon>Actinopterygii</taxon>
        <taxon>Neopterygii</taxon>
        <taxon>Teleostei</taxon>
        <taxon>Neoteleostei</taxon>
        <taxon>Acanthomorphata</taxon>
        <taxon>Ovalentaria</taxon>
        <taxon>Atherinomorphae</taxon>
        <taxon>Beloniformes</taxon>
        <taxon>Adrianichthyidae</taxon>
        <taxon>Oryziinae</taxon>
        <taxon>Oryzias</taxon>
    </lineage>
</organism>
<dbReference type="SUPFAM" id="SSF49265">
    <property type="entry name" value="Fibronectin type III"/>
    <property type="match status" value="1"/>
</dbReference>
<feature type="compositionally biased region" description="Polar residues" evidence="1">
    <location>
        <begin position="499"/>
        <end position="510"/>
    </location>
</feature>
<feature type="region of interest" description="Disordered" evidence="1">
    <location>
        <begin position="498"/>
        <end position="528"/>
    </location>
</feature>
<comment type="caution">
    <text evidence="4">The sequence shown here is derived from an EMBL/GenBank/DDBJ whole genome shotgun (WGS) entry which is preliminary data.</text>
</comment>
<evidence type="ECO:0000313" key="5">
    <source>
        <dbReference type="Proteomes" id="UP000646548"/>
    </source>
</evidence>
<dbReference type="AlphaFoldDB" id="A0A834CQS1"/>